<dbReference type="KEGG" id="sphj:BSL82_05365"/>
<evidence type="ECO:0000313" key="3">
    <source>
        <dbReference type="Proteomes" id="UP000182063"/>
    </source>
</evidence>
<dbReference type="STRING" id="1921510.BSL82_05365"/>
<proteinExistence type="predicted"/>
<dbReference type="Proteomes" id="UP000182063">
    <property type="component" value="Chromosome"/>
</dbReference>
<dbReference type="InterPro" id="IPR041657">
    <property type="entry name" value="HTH_17"/>
</dbReference>
<dbReference type="Pfam" id="PF12728">
    <property type="entry name" value="HTH_17"/>
    <property type="match status" value="1"/>
</dbReference>
<accession>A0A1L3ZZ98</accession>
<sequence length="56" mass="6057">MIEPLAYSVSEACRVSSLGRTRLYQLIGEGRLEVRKIGKRTLIPAASLRALIGGEG</sequence>
<dbReference type="EMBL" id="CP018221">
    <property type="protein sequence ID" value="API60961.1"/>
    <property type="molecule type" value="Genomic_DNA"/>
</dbReference>
<evidence type="ECO:0000259" key="1">
    <source>
        <dbReference type="Pfam" id="PF12728"/>
    </source>
</evidence>
<gene>
    <name evidence="2" type="ORF">BSL82_05365</name>
</gene>
<feature type="domain" description="Helix-turn-helix" evidence="1">
    <location>
        <begin position="7"/>
        <end position="52"/>
    </location>
</feature>
<keyword evidence="3" id="KW-1185">Reference proteome</keyword>
<name>A0A1L3ZZ98_9SPHN</name>
<evidence type="ECO:0000313" key="2">
    <source>
        <dbReference type="EMBL" id="API60961.1"/>
    </source>
</evidence>
<protein>
    <recommendedName>
        <fullName evidence="1">Helix-turn-helix domain-containing protein</fullName>
    </recommendedName>
</protein>
<reference evidence="3" key="1">
    <citation type="submission" date="2016-11" db="EMBL/GenBank/DDBJ databases">
        <title>Complete Genome Sequence of alachlor-degrading Sphingomonas sp. strain JJ-A5.</title>
        <authorList>
            <person name="Lee H."/>
            <person name="Ka J.-O."/>
        </authorList>
    </citation>
    <scope>NUCLEOTIDE SEQUENCE [LARGE SCALE GENOMIC DNA]</scope>
    <source>
        <strain evidence="3">JJ-A5</strain>
    </source>
</reference>
<organism evidence="2 3">
    <name type="scientific">Tardibacter chloracetimidivorans</name>
    <dbReference type="NCBI Taxonomy" id="1921510"/>
    <lineage>
        <taxon>Bacteria</taxon>
        <taxon>Pseudomonadati</taxon>
        <taxon>Pseudomonadota</taxon>
        <taxon>Alphaproteobacteria</taxon>
        <taxon>Sphingomonadales</taxon>
        <taxon>Sphingomonadaceae</taxon>
        <taxon>Tardibacter</taxon>
    </lineage>
</organism>
<dbReference type="AlphaFoldDB" id="A0A1L3ZZ98"/>